<feature type="transmembrane region" description="Helical" evidence="10">
    <location>
        <begin position="340"/>
        <end position="373"/>
    </location>
</feature>
<dbReference type="EMBL" id="JAKMXF010000318">
    <property type="protein sequence ID" value="KAI6649762.1"/>
    <property type="molecule type" value="Genomic_DNA"/>
</dbReference>
<evidence type="ECO:0000256" key="9">
    <source>
        <dbReference type="ARBA" id="ARBA00023136"/>
    </source>
</evidence>
<keyword evidence="6 10" id="KW-0812">Transmembrane</keyword>
<dbReference type="AlphaFoldDB" id="A0AAV7JM14"/>
<comment type="similarity">
    <text evidence="3 10">Belongs to the ALG6/ALG8 glucosyltransferase family.</text>
</comment>
<feature type="transmembrane region" description="Helical" evidence="10">
    <location>
        <begin position="439"/>
        <end position="457"/>
    </location>
</feature>
<evidence type="ECO:0000256" key="3">
    <source>
        <dbReference type="ARBA" id="ARBA00008715"/>
    </source>
</evidence>
<feature type="transmembrane region" description="Helical" evidence="10">
    <location>
        <begin position="379"/>
        <end position="398"/>
    </location>
</feature>
<keyword evidence="4 10" id="KW-0328">Glycosyltransferase</keyword>
<dbReference type="GO" id="GO:0042281">
    <property type="term" value="F:dolichyl pyrophosphate Man9GlcNAc2 alpha-1,3-glucosyltransferase activity"/>
    <property type="evidence" value="ECO:0007669"/>
    <property type="project" value="TreeGrafter"/>
</dbReference>
<evidence type="ECO:0000256" key="11">
    <source>
        <dbReference type="SAM" id="SignalP"/>
    </source>
</evidence>
<feature type="transmembrane region" description="Helical" evidence="10">
    <location>
        <begin position="222"/>
        <end position="242"/>
    </location>
</feature>
<organism evidence="12 13">
    <name type="scientific">Oopsacas minuta</name>
    <dbReference type="NCBI Taxonomy" id="111878"/>
    <lineage>
        <taxon>Eukaryota</taxon>
        <taxon>Metazoa</taxon>
        <taxon>Porifera</taxon>
        <taxon>Hexactinellida</taxon>
        <taxon>Hexasterophora</taxon>
        <taxon>Lyssacinosida</taxon>
        <taxon>Leucopsacidae</taxon>
        <taxon>Oopsacas</taxon>
    </lineage>
</organism>
<feature type="signal peptide" evidence="11">
    <location>
        <begin position="1"/>
        <end position="26"/>
    </location>
</feature>
<gene>
    <name evidence="12" type="ORF">LOD99_6551</name>
</gene>
<dbReference type="EC" id="2.4.1.-" evidence="10"/>
<dbReference type="Pfam" id="PF03155">
    <property type="entry name" value="Alg6_Alg8"/>
    <property type="match status" value="1"/>
</dbReference>
<evidence type="ECO:0000256" key="5">
    <source>
        <dbReference type="ARBA" id="ARBA00022679"/>
    </source>
</evidence>
<keyword evidence="7 10" id="KW-0256">Endoplasmic reticulum</keyword>
<evidence type="ECO:0000256" key="6">
    <source>
        <dbReference type="ARBA" id="ARBA00022692"/>
    </source>
</evidence>
<evidence type="ECO:0000256" key="2">
    <source>
        <dbReference type="ARBA" id="ARBA00004922"/>
    </source>
</evidence>
<comment type="pathway">
    <text evidence="2 10">Protein modification; protein glycosylation.</text>
</comment>
<evidence type="ECO:0000256" key="8">
    <source>
        <dbReference type="ARBA" id="ARBA00022989"/>
    </source>
</evidence>
<evidence type="ECO:0000256" key="4">
    <source>
        <dbReference type="ARBA" id="ARBA00022676"/>
    </source>
</evidence>
<evidence type="ECO:0000313" key="13">
    <source>
        <dbReference type="Proteomes" id="UP001165289"/>
    </source>
</evidence>
<evidence type="ECO:0000256" key="10">
    <source>
        <dbReference type="RuleBase" id="RU363110"/>
    </source>
</evidence>
<proteinExistence type="inferred from homology"/>
<reference evidence="12 13" key="1">
    <citation type="journal article" date="2023" name="BMC Biol.">
        <title>The compact genome of the sponge Oopsacas minuta (Hexactinellida) is lacking key metazoan core genes.</title>
        <authorList>
            <person name="Santini S."/>
            <person name="Schenkelaars Q."/>
            <person name="Jourda C."/>
            <person name="Duchesne M."/>
            <person name="Belahbib H."/>
            <person name="Rocher C."/>
            <person name="Selva M."/>
            <person name="Riesgo A."/>
            <person name="Vervoort M."/>
            <person name="Leys S.P."/>
            <person name="Kodjabachian L."/>
            <person name="Le Bivic A."/>
            <person name="Borchiellini C."/>
            <person name="Claverie J.M."/>
            <person name="Renard E."/>
        </authorList>
    </citation>
    <scope>NUCLEOTIDE SEQUENCE [LARGE SCALE GENOMIC DNA]</scope>
    <source>
        <strain evidence="12">SPO-2</strain>
    </source>
</reference>
<protein>
    <recommendedName>
        <fullName evidence="10">Alpha-1,3-glucosyltransferase</fullName>
        <ecNumber evidence="10">2.4.1.-</ecNumber>
    </recommendedName>
</protein>
<dbReference type="GO" id="GO:0005789">
    <property type="term" value="C:endoplasmic reticulum membrane"/>
    <property type="evidence" value="ECO:0007669"/>
    <property type="project" value="UniProtKB-SubCell"/>
</dbReference>
<evidence type="ECO:0000313" key="12">
    <source>
        <dbReference type="EMBL" id="KAI6649762.1"/>
    </source>
</evidence>
<comment type="subcellular location">
    <subcellularLocation>
        <location evidence="1 10">Endoplasmic reticulum membrane</location>
        <topology evidence="1 10">Multi-pass membrane protein</topology>
    </subcellularLocation>
</comment>
<comment type="caution">
    <text evidence="12">The sequence shown here is derived from an EMBL/GenBank/DDBJ whole genome shotgun (WGS) entry which is preliminary data.</text>
</comment>
<keyword evidence="9 10" id="KW-0472">Membrane</keyword>
<feature type="transmembrane region" description="Helical" evidence="10">
    <location>
        <begin position="140"/>
        <end position="163"/>
    </location>
</feature>
<feature type="transmembrane region" description="Helical" evidence="10">
    <location>
        <begin position="288"/>
        <end position="309"/>
    </location>
</feature>
<keyword evidence="8 10" id="KW-1133">Transmembrane helix</keyword>
<feature type="transmembrane region" description="Helical" evidence="10">
    <location>
        <begin position="169"/>
        <end position="192"/>
    </location>
</feature>
<keyword evidence="11" id="KW-0732">Signal</keyword>
<accession>A0AAV7JM14</accession>
<evidence type="ECO:0000256" key="7">
    <source>
        <dbReference type="ARBA" id="ARBA00022824"/>
    </source>
</evidence>
<keyword evidence="13" id="KW-1185">Reference proteome</keyword>
<name>A0AAV7JM14_9METZ</name>
<sequence length="484" mass="55921">MHTFPVIIFAVLVRWCLSLWKYSGEAIPPMFGDFEAQRHWMEICYHLPPSQWYANSTSNNLLYWGLDYPPLTGYHSYVCGAVAQLIDSQFIALNTSHGFESYNLKLFMRATVLTSDILIYFSSTFLYVRTLLSRHPTTQRSLFFALLLLPSAILLIDYCHFQFNTVSLGLALLAYTMLANSYDVIGCIFFSLSLNYKQMEIYHALPFFCYLLGRAFKTRYEYIVFYAISVIVTFVVIWYPFLDTTSSAVQVLKRIFPIERGLFEDKVASVWCVLDIIIKIRVLFSQKYLVYVCFVSTIIALLPSCIHLIRKPTIHNLMLSLANSSLTFFLFSFHVHEKSILLAVLPATFLLPFYPYVMNWFIAIASFSLFPLLQREGNIIPALSMTIMFYHIANEFLFKTSVISLPMKHTHILSMIGCMILSVLPLVQQPPTHLPDLWAVLNAGYCCVHFCGFLYYFHYLQFTSHRKKFIDTKGALILKPIKTE</sequence>
<dbReference type="InterPro" id="IPR004856">
    <property type="entry name" value="Glyco_trans_ALG6/ALG8"/>
</dbReference>
<feature type="chain" id="PRO_5043731356" description="Alpha-1,3-glucosyltransferase" evidence="11">
    <location>
        <begin position="27"/>
        <end position="484"/>
    </location>
</feature>
<dbReference type="Proteomes" id="UP001165289">
    <property type="component" value="Unassembled WGS sequence"/>
</dbReference>
<dbReference type="PANTHER" id="PTHR12413:SF1">
    <property type="entry name" value="DOLICHYL PYROPHOSPHATE MAN9GLCNAC2 ALPHA-1,3-GLUCOSYLTRANSFERASE"/>
    <property type="match status" value="1"/>
</dbReference>
<keyword evidence="5 10" id="KW-0808">Transferase</keyword>
<feature type="transmembrane region" description="Helical" evidence="10">
    <location>
        <begin position="410"/>
        <end position="427"/>
    </location>
</feature>
<feature type="transmembrane region" description="Helical" evidence="10">
    <location>
        <begin position="106"/>
        <end position="128"/>
    </location>
</feature>
<evidence type="ECO:0000256" key="1">
    <source>
        <dbReference type="ARBA" id="ARBA00004477"/>
    </source>
</evidence>
<dbReference type="PANTHER" id="PTHR12413">
    <property type="entry name" value="DOLICHYL GLYCOSYLTRANSFERASE"/>
    <property type="match status" value="1"/>
</dbReference>
<feature type="transmembrane region" description="Helical" evidence="10">
    <location>
        <begin position="315"/>
        <end position="333"/>
    </location>
</feature>